<dbReference type="EMBL" id="KK789119">
    <property type="protein sequence ID" value="KDO37987.1"/>
    <property type="molecule type" value="Genomic_DNA"/>
</dbReference>
<reference evidence="1 2" key="1">
    <citation type="submission" date="2014-04" db="EMBL/GenBank/DDBJ databases">
        <authorList>
            <consortium name="International Citrus Genome Consortium"/>
            <person name="Gmitter F."/>
            <person name="Chen C."/>
            <person name="Farmerie W."/>
            <person name="Harkins T."/>
            <person name="Desany B."/>
            <person name="Mohiuddin M."/>
            <person name="Kodira C."/>
            <person name="Borodovsky M."/>
            <person name="Lomsadze A."/>
            <person name="Burns P."/>
            <person name="Jenkins J."/>
            <person name="Prochnik S."/>
            <person name="Shu S."/>
            <person name="Chapman J."/>
            <person name="Pitluck S."/>
            <person name="Schmutz J."/>
            <person name="Rokhsar D."/>
        </authorList>
    </citation>
    <scope>NUCLEOTIDE SEQUENCE</scope>
</reference>
<gene>
    <name evidence="1" type="ORF">CISIN_1g036184mg</name>
</gene>
<dbReference type="Proteomes" id="UP000027120">
    <property type="component" value="Unassembled WGS sequence"/>
</dbReference>
<name>A0A067DG34_CITSI</name>
<dbReference type="AlphaFoldDB" id="A0A067DG34"/>
<keyword evidence="2" id="KW-1185">Reference proteome</keyword>
<evidence type="ECO:0000313" key="1">
    <source>
        <dbReference type="EMBL" id="KDO37987.1"/>
    </source>
</evidence>
<proteinExistence type="predicted"/>
<organism evidence="1 2">
    <name type="scientific">Citrus sinensis</name>
    <name type="common">Sweet orange</name>
    <name type="synonym">Citrus aurantium var. sinensis</name>
    <dbReference type="NCBI Taxonomy" id="2711"/>
    <lineage>
        <taxon>Eukaryota</taxon>
        <taxon>Viridiplantae</taxon>
        <taxon>Streptophyta</taxon>
        <taxon>Embryophyta</taxon>
        <taxon>Tracheophyta</taxon>
        <taxon>Spermatophyta</taxon>
        <taxon>Magnoliopsida</taxon>
        <taxon>eudicotyledons</taxon>
        <taxon>Gunneridae</taxon>
        <taxon>Pentapetalae</taxon>
        <taxon>rosids</taxon>
        <taxon>malvids</taxon>
        <taxon>Sapindales</taxon>
        <taxon>Rutaceae</taxon>
        <taxon>Aurantioideae</taxon>
        <taxon>Citrus</taxon>
    </lineage>
</organism>
<evidence type="ECO:0000313" key="2">
    <source>
        <dbReference type="Proteomes" id="UP000027120"/>
    </source>
</evidence>
<accession>A0A067DG34</accession>
<protein>
    <submittedName>
        <fullName evidence="1">Uncharacterized protein</fullName>
    </submittedName>
</protein>
<sequence length="109" mass="12255">MPFFLEQYLARKSVISLSSPLSTIGAPPSPTPITLVKVSRVSLVSIPWIIINRLSTLHCLTNNLHKSCLSRPHFKPNKLQKPISLTASCYSINNEETMLENCRTLHRDV</sequence>